<organism evidence="1 2">
    <name type="scientific">Laccaria amethystina LaAM-08-1</name>
    <dbReference type="NCBI Taxonomy" id="1095629"/>
    <lineage>
        <taxon>Eukaryota</taxon>
        <taxon>Fungi</taxon>
        <taxon>Dikarya</taxon>
        <taxon>Basidiomycota</taxon>
        <taxon>Agaricomycotina</taxon>
        <taxon>Agaricomycetes</taxon>
        <taxon>Agaricomycetidae</taxon>
        <taxon>Agaricales</taxon>
        <taxon>Agaricineae</taxon>
        <taxon>Hydnangiaceae</taxon>
        <taxon>Laccaria</taxon>
    </lineage>
</organism>
<reference evidence="1 2" key="1">
    <citation type="submission" date="2014-04" db="EMBL/GenBank/DDBJ databases">
        <authorList>
            <consortium name="DOE Joint Genome Institute"/>
            <person name="Kuo A."/>
            <person name="Kohler A."/>
            <person name="Nagy L.G."/>
            <person name="Floudas D."/>
            <person name="Copeland A."/>
            <person name="Barry K.W."/>
            <person name="Cichocki N."/>
            <person name="Veneault-Fourrey C."/>
            <person name="LaButti K."/>
            <person name="Lindquist E.A."/>
            <person name="Lipzen A."/>
            <person name="Lundell T."/>
            <person name="Morin E."/>
            <person name="Murat C."/>
            <person name="Sun H."/>
            <person name="Tunlid A."/>
            <person name="Henrissat B."/>
            <person name="Grigoriev I.V."/>
            <person name="Hibbett D.S."/>
            <person name="Martin F."/>
            <person name="Nordberg H.P."/>
            <person name="Cantor M.N."/>
            <person name="Hua S.X."/>
        </authorList>
    </citation>
    <scope>NUCLEOTIDE SEQUENCE [LARGE SCALE GENOMIC DNA]</scope>
    <source>
        <strain evidence="1 2">LaAM-08-1</strain>
    </source>
</reference>
<feature type="non-terminal residue" evidence="1">
    <location>
        <position position="1"/>
    </location>
</feature>
<dbReference type="EMBL" id="KN839045">
    <property type="protein sequence ID" value="KIJ91172.1"/>
    <property type="molecule type" value="Genomic_DNA"/>
</dbReference>
<keyword evidence="2" id="KW-1185">Reference proteome</keyword>
<dbReference type="Proteomes" id="UP000054477">
    <property type="component" value="Unassembled WGS sequence"/>
</dbReference>
<protein>
    <submittedName>
        <fullName evidence="1">Uncharacterized protein</fullName>
    </submittedName>
</protein>
<reference evidence="2" key="2">
    <citation type="submission" date="2015-01" db="EMBL/GenBank/DDBJ databases">
        <title>Evolutionary Origins and Diversification of the Mycorrhizal Mutualists.</title>
        <authorList>
            <consortium name="DOE Joint Genome Institute"/>
            <consortium name="Mycorrhizal Genomics Consortium"/>
            <person name="Kohler A."/>
            <person name="Kuo A."/>
            <person name="Nagy L.G."/>
            <person name="Floudas D."/>
            <person name="Copeland A."/>
            <person name="Barry K.W."/>
            <person name="Cichocki N."/>
            <person name="Veneault-Fourrey C."/>
            <person name="LaButti K."/>
            <person name="Lindquist E.A."/>
            <person name="Lipzen A."/>
            <person name="Lundell T."/>
            <person name="Morin E."/>
            <person name="Murat C."/>
            <person name="Riley R."/>
            <person name="Ohm R."/>
            <person name="Sun H."/>
            <person name="Tunlid A."/>
            <person name="Henrissat B."/>
            <person name="Grigoriev I.V."/>
            <person name="Hibbett D.S."/>
            <person name="Martin F."/>
        </authorList>
    </citation>
    <scope>NUCLEOTIDE SEQUENCE [LARGE SCALE GENOMIC DNA]</scope>
    <source>
        <strain evidence="2">LaAM-08-1</strain>
    </source>
</reference>
<gene>
    <name evidence="1" type="ORF">K443DRAFT_73614</name>
</gene>
<name>A0A0C9X3Q2_9AGAR</name>
<accession>A0A0C9X3Q2</accession>
<dbReference type="HOGENOM" id="CLU_061607_4_0_1"/>
<feature type="non-terminal residue" evidence="1">
    <location>
        <position position="149"/>
    </location>
</feature>
<proteinExistence type="predicted"/>
<sequence>PVTERERLLMTALKERNDQITYQKGIIRGIQSQMVLHAVYVEDLRGQLQGKEEKKAQGKNKGRINTDGQAKILTQDKIFNAIVKAHEECDAAKEAATKRKDAKTKYVEAVAVWKVREMDRKERNSALKSGWINEVRRWEAERDSAKYDQ</sequence>
<dbReference type="AlphaFoldDB" id="A0A0C9X3Q2"/>
<evidence type="ECO:0000313" key="1">
    <source>
        <dbReference type="EMBL" id="KIJ91172.1"/>
    </source>
</evidence>
<evidence type="ECO:0000313" key="2">
    <source>
        <dbReference type="Proteomes" id="UP000054477"/>
    </source>
</evidence>
<dbReference type="OrthoDB" id="3269232at2759"/>